<evidence type="ECO:0000256" key="4">
    <source>
        <dbReference type="ARBA" id="ARBA00023128"/>
    </source>
</evidence>
<dbReference type="InterPro" id="IPR052405">
    <property type="entry name" value="Mito_Transl_Release_Factor"/>
</dbReference>
<dbReference type="GO" id="GO:0003747">
    <property type="term" value="F:translation release factor activity"/>
    <property type="evidence" value="ECO:0007669"/>
    <property type="project" value="InterPro"/>
</dbReference>
<reference evidence="6" key="1">
    <citation type="submission" date="2022-03" db="EMBL/GenBank/DDBJ databases">
        <authorList>
            <person name="Martin C."/>
        </authorList>
    </citation>
    <scope>NUCLEOTIDE SEQUENCE</scope>
</reference>
<evidence type="ECO:0000256" key="1">
    <source>
        <dbReference type="ARBA" id="ARBA00004173"/>
    </source>
</evidence>
<name>A0A8S4Q6W5_OWEFU</name>
<feature type="domain" description="Prokaryotic-type class I peptide chain release factors" evidence="5">
    <location>
        <begin position="129"/>
        <end position="226"/>
    </location>
</feature>
<keyword evidence="3" id="KW-0809">Transit peptide</keyword>
<dbReference type="GO" id="GO:0005739">
    <property type="term" value="C:mitochondrion"/>
    <property type="evidence" value="ECO:0007669"/>
    <property type="project" value="UniProtKB-SubCell"/>
</dbReference>
<dbReference type="OrthoDB" id="277888at2759"/>
<dbReference type="InterPro" id="IPR000352">
    <property type="entry name" value="Pep_chain_release_fac_I"/>
</dbReference>
<protein>
    <recommendedName>
        <fullName evidence="5">Prokaryotic-type class I peptide chain release factors domain-containing protein</fullName>
    </recommendedName>
</protein>
<dbReference type="InterPro" id="IPR045853">
    <property type="entry name" value="Pep_chain_release_fac_I_sf"/>
</dbReference>
<proteinExistence type="inferred from homology"/>
<dbReference type="EMBL" id="CAIIXF020000012">
    <property type="protein sequence ID" value="CAH1801198.1"/>
    <property type="molecule type" value="Genomic_DNA"/>
</dbReference>
<keyword evidence="4" id="KW-0496">Mitochondrion</keyword>
<dbReference type="Gene3D" id="3.30.160.20">
    <property type="match status" value="1"/>
</dbReference>
<dbReference type="Pfam" id="PF00472">
    <property type="entry name" value="RF-1"/>
    <property type="match status" value="1"/>
</dbReference>
<dbReference type="PANTHER" id="PTHR46203:SF1">
    <property type="entry name" value="MITOCHONDRIAL TRANSLATION RELEASE FACTOR IN RESCUE"/>
    <property type="match status" value="1"/>
</dbReference>
<accession>A0A8S4Q6W5</accession>
<dbReference type="Proteomes" id="UP000749559">
    <property type="component" value="Unassembled WGS sequence"/>
</dbReference>
<keyword evidence="7" id="KW-1185">Reference proteome</keyword>
<dbReference type="AlphaFoldDB" id="A0A8S4Q6W5"/>
<comment type="caution">
    <text evidence="6">The sequence shown here is derived from an EMBL/GenBank/DDBJ whole genome shotgun (WGS) entry which is preliminary data.</text>
</comment>
<gene>
    <name evidence="6" type="ORF">OFUS_LOCUS25010</name>
</gene>
<evidence type="ECO:0000259" key="5">
    <source>
        <dbReference type="Pfam" id="PF00472"/>
    </source>
</evidence>
<comment type="similarity">
    <text evidence="2">Belongs to the prokaryotic/mitochondrial release factor family.</text>
</comment>
<evidence type="ECO:0000313" key="6">
    <source>
        <dbReference type="EMBL" id="CAH1801198.1"/>
    </source>
</evidence>
<comment type="subcellular location">
    <subcellularLocation>
        <location evidence="1">Mitochondrion</location>
    </subcellularLocation>
</comment>
<evidence type="ECO:0000256" key="2">
    <source>
        <dbReference type="ARBA" id="ARBA00010835"/>
    </source>
</evidence>
<sequence length="234" mass="27757">MVLMQTIRLFPRHSALKVPKQYFLDTFTYRYPHQTMNCLNNKTLKHSSYNSSHCCHSNQFYKTICNYKNNMYGLNNIQSNWIHTMTKSEELRILSKNAYILENPSHNLNLAMVIVSRKKHTHLYPPLIESDLEEQFTRGSGPGGQSVNRTMNKVVLKHLPTGIVVMNHETRSLETNRKRARQNLQQRLDFHYNGENAYIERQKRIEKLKYKTKKQKVKSKLEKLKEFKEREGLE</sequence>
<organism evidence="6 7">
    <name type="scientific">Owenia fusiformis</name>
    <name type="common">Polychaete worm</name>
    <dbReference type="NCBI Taxonomy" id="6347"/>
    <lineage>
        <taxon>Eukaryota</taxon>
        <taxon>Metazoa</taxon>
        <taxon>Spiralia</taxon>
        <taxon>Lophotrochozoa</taxon>
        <taxon>Annelida</taxon>
        <taxon>Polychaeta</taxon>
        <taxon>Sedentaria</taxon>
        <taxon>Canalipalpata</taxon>
        <taxon>Sabellida</taxon>
        <taxon>Oweniida</taxon>
        <taxon>Oweniidae</taxon>
        <taxon>Owenia</taxon>
    </lineage>
</organism>
<evidence type="ECO:0000256" key="3">
    <source>
        <dbReference type="ARBA" id="ARBA00022946"/>
    </source>
</evidence>
<dbReference type="PANTHER" id="PTHR46203">
    <property type="entry name" value="PROBABLE PEPTIDE CHAIN RELEASE FACTOR C12ORF65"/>
    <property type="match status" value="1"/>
</dbReference>
<dbReference type="SUPFAM" id="SSF75620">
    <property type="entry name" value="Release factor"/>
    <property type="match status" value="1"/>
</dbReference>
<evidence type="ECO:0000313" key="7">
    <source>
        <dbReference type="Proteomes" id="UP000749559"/>
    </source>
</evidence>